<dbReference type="RefSeq" id="WP_009283789.1">
    <property type="nucleotide sequence ID" value="NZ_CAIT01000009.1"/>
</dbReference>
<organism evidence="2 3">
    <name type="scientific">Fibrisoma limi BUZ 3</name>
    <dbReference type="NCBI Taxonomy" id="1185876"/>
    <lineage>
        <taxon>Bacteria</taxon>
        <taxon>Pseudomonadati</taxon>
        <taxon>Bacteroidota</taxon>
        <taxon>Cytophagia</taxon>
        <taxon>Cytophagales</taxon>
        <taxon>Spirosomataceae</taxon>
        <taxon>Fibrisoma</taxon>
    </lineage>
</organism>
<accession>I2GMU1</accession>
<name>I2GMU1_9BACT</name>
<sequence>MRHLIQYANTPDDSGRIPSGMDHDPNADEEIIDQQAGEQYPKPVEDDPDVPSDNLANSIAYAIDGSGPGPTGNEPEGTERKVIHEGITGAGPEDEEEEFRSLL</sequence>
<gene>
    <name evidence="2" type="ORF">BN8_04461</name>
</gene>
<dbReference type="STRING" id="1185876.BN8_04461"/>
<dbReference type="AlphaFoldDB" id="I2GMU1"/>
<evidence type="ECO:0000313" key="2">
    <source>
        <dbReference type="EMBL" id="CCH55219.1"/>
    </source>
</evidence>
<evidence type="ECO:0000256" key="1">
    <source>
        <dbReference type="SAM" id="MobiDB-lite"/>
    </source>
</evidence>
<dbReference type="OrthoDB" id="962816at2"/>
<dbReference type="EMBL" id="CAIT01000009">
    <property type="protein sequence ID" value="CCH55219.1"/>
    <property type="molecule type" value="Genomic_DNA"/>
</dbReference>
<reference evidence="2 3" key="1">
    <citation type="journal article" date="2012" name="J. Bacteriol.">
        <title>Genome Sequence of the Filamentous Bacterium Fibrisoma limi BUZ 3T.</title>
        <authorList>
            <person name="Filippini M."/>
            <person name="Qi W."/>
            <person name="Jaenicke S."/>
            <person name="Goesmann A."/>
            <person name="Smits T.H."/>
            <person name="Bagheri H.C."/>
        </authorList>
    </citation>
    <scope>NUCLEOTIDE SEQUENCE [LARGE SCALE GENOMIC DNA]</scope>
    <source>
        <strain evidence="3">BUZ 3T</strain>
    </source>
</reference>
<keyword evidence="3" id="KW-1185">Reference proteome</keyword>
<dbReference type="eggNOG" id="ENOG5033FZS">
    <property type="taxonomic scope" value="Bacteria"/>
</dbReference>
<comment type="caution">
    <text evidence="2">The sequence shown here is derived from an EMBL/GenBank/DDBJ whole genome shotgun (WGS) entry which is preliminary data.</text>
</comment>
<feature type="region of interest" description="Disordered" evidence="1">
    <location>
        <begin position="1"/>
        <end position="80"/>
    </location>
</feature>
<evidence type="ECO:0000313" key="3">
    <source>
        <dbReference type="Proteomes" id="UP000009309"/>
    </source>
</evidence>
<dbReference type="Proteomes" id="UP000009309">
    <property type="component" value="Unassembled WGS sequence"/>
</dbReference>
<protein>
    <submittedName>
        <fullName evidence="2">Uncharacterized protein</fullName>
    </submittedName>
</protein>
<proteinExistence type="predicted"/>